<dbReference type="RefSeq" id="WP_223905701.1">
    <property type="nucleotide sequence ID" value="NZ_AP024238.1"/>
</dbReference>
<evidence type="ECO:0000313" key="2">
    <source>
        <dbReference type="Proteomes" id="UP000824366"/>
    </source>
</evidence>
<accession>A0ABN6DC37</accession>
<organism evidence="1 2">
    <name type="scientific">Rhodoferax lithotrophicus</name>
    <dbReference type="NCBI Taxonomy" id="2798804"/>
    <lineage>
        <taxon>Bacteria</taxon>
        <taxon>Pseudomonadati</taxon>
        <taxon>Pseudomonadota</taxon>
        <taxon>Betaproteobacteria</taxon>
        <taxon>Burkholderiales</taxon>
        <taxon>Comamonadaceae</taxon>
        <taxon>Rhodoferax</taxon>
    </lineage>
</organism>
<keyword evidence="2" id="KW-1185">Reference proteome</keyword>
<dbReference type="Proteomes" id="UP000824366">
    <property type="component" value="Chromosome"/>
</dbReference>
<name>A0ABN6DC37_9BURK</name>
<dbReference type="EMBL" id="AP024238">
    <property type="protein sequence ID" value="BCO29562.1"/>
    <property type="molecule type" value="Genomic_DNA"/>
</dbReference>
<gene>
    <name evidence="1" type="ORF">MIZ03_4485</name>
</gene>
<protein>
    <submittedName>
        <fullName evidence="1">Uncharacterized protein</fullName>
    </submittedName>
</protein>
<sequence length="199" mass="22567">MIPVQLQPEPIDFDVEVRQKGLAWAAQKGIALNAPAPKGTKFPAYWSHSNKQLWTAYSGICAYLAIYFEWVTGASSTDHFVAKSKDVAQAYEWKNYRLSCLGPNRNKNKYDDVLDPIGLTPNTFELVLTTGQIRPSRALTDKAEVAAARKSITRLSLDSADHRDMRMKHYARYLRNKDAQTLKELSPFVWYEAARQGLL</sequence>
<proteinExistence type="predicted"/>
<evidence type="ECO:0000313" key="1">
    <source>
        <dbReference type="EMBL" id="BCO29562.1"/>
    </source>
</evidence>
<reference evidence="1 2" key="1">
    <citation type="journal article" date="2021" name="Microbiol. Spectr.">
        <title>A Single Bacterium Capable of Oxidation and Reduction of Iron at Circumneutral pH.</title>
        <authorList>
            <person name="Kato S."/>
            <person name="Ohkuma M."/>
        </authorList>
    </citation>
    <scope>NUCLEOTIDE SEQUENCE [LARGE SCALE GENOMIC DNA]</scope>
    <source>
        <strain evidence="1 2">MIZ03</strain>
    </source>
</reference>